<evidence type="ECO:0000313" key="2">
    <source>
        <dbReference type="Proteomes" id="UP001519887"/>
    </source>
</evidence>
<dbReference type="Proteomes" id="UP001519887">
    <property type="component" value="Unassembled WGS sequence"/>
</dbReference>
<organism evidence="1 2">
    <name type="scientific">Paenibacillus sepulcri</name>
    <dbReference type="NCBI Taxonomy" id="359917"/>
    <lineage>
        <taxon>Bacteria</taxon>
        <taxon>Bacillati</taxon>
        <taxon>Bacillota</taxon>
        <taxon>Bacilli</taxon>
        <taxon>Bacillales</taxon>
        <taxon>Paenibacillaceae</taxon>
        <taxon>Paenibacillus</taxon>
    </lineage>
</organism>
<proteinExistence type="predicted"/>
<gene>
    <name evidence="1" type="ORF">K0U00_14000</name>
</gene>
<evidence type="ECO:0000313" key="1">
    <source>
        <dbReference type="EMBL" id="MBW7455147.1"/>
    </source>
</evidence>
<reference evidence="1 2" key="1">
    <citation type="submission" date="2021-07" db="EMBL/GenBank/DDBJ databases">
        <title>Paenibacillus radiodurans sp. nov., isolated from the southeastern edge of Tengger Desert.</title>
        <authorList>
            <person name="Zhang G."/>
        </authorList>
    </citation>
    <scope>NUCLEOTIDE SEQUENCE [LARGE SCALE GENOMIC DNA]</scope>
    <source>
        <strain evidence="1 2">CCM 7311</strain>
    </source>
</reference>
<dbReference type="EMBL" id="JAHZIK010000311">
    <property type="protein sequence ID" value="MBW7455147.1"/>
    <property type="molecule type" value="Genomic_DNA"/>
</dbReference>
<accession>A0ABS7C2N9</accession>
<keyword evidence="2" id="KW-1185">Reference proteome</keyword>
<dbReference type="RefSeq" id="WP_210040137.1">
    <property type="nucleotide sequence ID" value="NZ_JBHLVU010000007.1"/>
</dbReference>
<evidence type="ECO:0008006" key="3">
    <source>
        <dbReference type="Google" id="ProtNLM"/>
    </source>
</evidence>
<comment type="caution">
    <text evidence="1">The sequence shown here is derived from an EMBL/GenBank/DDBJ whole genome shotgun (WGS) entry which is preliminary data.</text>
</comment>
<sequence length="174" mass="19808">MKMELLQMIYYDSAHGQISWNEELQAVVMEWKGFAHGDEFQTILIKGIELLEQKKSGKLLMDSRKGSAIKAEDQEWVAQQFVARAYGAGLRYLAMLLPKSMIAKLSLDRTIDGLGELPYELVNFSEMEEAVQWLTHPHAKFVLHIYSPFPIAASISTRQLLHCMMFPGGYSNSH</sequence>
<name>A0ABS7C2N9_9BACL</name>
<protein>
    <recommendedName>
        <fullName evidence="3">STAS/SEC14 domain-containing protein</fullName>
    </recommendedName>
</protein>